<dbReference type="EMBL" id="KY971611">
    <property type="protein sequence ID" value="ASD52200.1"/>
    <property type="molecule type" value="Genomic_DNA"/>
</dbReference>
<keyword evidence="2" id="KW-1185">Reference proteome</keyword>
<reference evidence="1 2" key="1">
    <citation type="submission" date="2017-04" db="EMBL/GenBank/DDBJ databases">
        <title>Isolation of lytic bacteriophages infecting Pseudomonas strains for biocontrol of fish and shrimp spoilage during chilled storage.</title>
        <authorList>
            <person name="Yang Z."/>
            <person name="Tao X."/>
            <person name="Gao L."/>
            <person name="Rao S."/>
        </authorList>
    </citation>
    <scope>NUCLEOTIDE SEQUENCE [LARGE SCALE GENOMIC DNA]</scope>
</reference>
<gene>
    <name evidence="1" type="ORF">PspYZU08_24</name>
</gene>
<dbReference type="Pfam" id="PF26128">
    <property type="entry name" value="Gad2"/>
    <property type="match status" value="1"/>
</dbReference>
<protein>
    <submittedName>
        <fullName evidence="1">Uncharacterized protein</fullName>
    </submittedName>
</protein>
<sequence>MVNEQDMKRVRRLLALLRAEGIDCIIAGGFARDVFFEADPKDIDIICGGVDHYTISTLFEETGTLTRSYPKYNGPESDRLAGVWKILDTNIDVILYEVPTALEAVGKFDYNLNQFVYNEETETSHYVGDGTWKRLVRLRDDARGSRQEKMEQKFRDLVEPVMASYDEPF</sequence>
<accession>A0A2U7N2Q3</accession>
<name>A0A2U7N2Q3_9CAUD</name>
<dbReference type="Gene3D" id="3.30.460.10">
    <property type="entry name" value="Beta Polymerase, domain 2"/>
    <property type="match status" value="1"/>
</dbReference>
<proteinExistence type="predicted"/>
<dbReference type="Proteomes" id="UP000248293">
    <property type="component" value="Segment"/>
</dbReference>
<dbReference type="InterPro" id="IPR043519">
    <property type="entry name" value="NT_sf"/>
</dbReference>
<organism evidence="1 2">
    <name type="scientific">Pseudomonas phage PspYZU08</name>
    <dbReference type="NCBI Taxonomy" id="1983557"/>
    <lineage>
        <taxon>Viruses</taxon>
        <taxon>Duplodnaviria</taxon>
        <taxon>Heunggongvirae</taxon>
        <taxon>Uroviricota</taxon>
        <taxon>Caudoviricetes</taxon>
        <taxon>Autographivirales</taxon>
        <taxon>Autotranscriptaviridae</taxon>
        <taxon>Studiervirinae</taxon>
        <taxon>Pijolavirus</taxon>
        <taxon>Pijolavirus PspYZU08</taxon>
    </lineage>
</organism>
<evidence type="ECO:0000313" key="2">
    <source>
        <dbReference type="Proteomes" id="UP000248293"/>
    </source>
</evidence>
<evidence type="ECO:0000313" key="1">
    <source>
        <dbReference type="EMBL" id="ASD52200.1"/>
    </source>
</evidence>
<dbReference type="SUPFAM" id="SSF81301">
    <property type="entry name" value="Nucleotidyltransferase"/>
    <property type="match status" value="1"/>
</dbReference>